<proteinExistence type="predicted"/>
<organism evidence="1">
    <name type="scientific">Ursus maritimus</name>
    <name type="common">Polar bear</name>
    <name type="synonym">Thalarctos maritimus</name>
    <dbReference type="NCBI Taxonomy" id="29073"/>
    <lineage>
        <taxon>Eukaryota</taxon>
        <taxon>Metazoa</taxon>
        <taxon>Chordata</taxon>
        <taxon>Craniata</taxon>
        <taxon>Vertebrata</taxon>
        <taxon>Euteleostomi</taxon>
        <taxon>Mammalia</taxon>
        <taxon>Eutheria</taxon>
        <taxon>Laurasiatheria</taxon>
        <taxon>Carnivora</taxon>
        <taxon>Caniformia</taxon>
        <taxon>Ursidae</taxon>
        <taxon>Ursus</taxon>
    </lineage>
</organism>
<protein>
    <submittedName>
        <fullName evidence="1">Uncharacterized protein</fullName>
    </submittedName>
</protein>
<accession>A0A452UX25</accession>
<dbReference type="GeneTree" id="ENSGT00940000159167"/>
<sequence length="132" mass="15192">MKPALLEVMRMNRICRMVLATCLGSFILVIFYFQSMLHPVMRRNPFGVDICCRKGSRSPLQELYNPTQLLENLGNFPKCDSWIQKDGLWVWTSSARSTDKSQDLRPLSRASEEEFRSRTSGTGWVLGLWSSL</sequence>
<dbReference type="AlphaFoldDB" id="A0A452UX25"/>
<dbReference type="Ensembl" id="ENSUMAT00000030396.1">
    <property type="protein sequence ID" value="ENSUMAP00000025664.1"/>
    <property type="gene ID" value="ENSUMAG00000018712.1"/>
</dbReference>
<evidence type="ECO:0000313" key="1">
    <source>
        <dbReference type="Ensembl" id="ENSUMAP00000025664"/>
    </source>
</evidence>
<reference evidence="1" key="1">
    <citation type="submission" date="2019-03" db="UniProtKB">
        <authorList>
            <consortium name="Ensembl"/>
        </authorList>
    </citation>
    <scope>IDENTIFICATION</scope>
</reference>
<name>A0A452UX25_URSMA</name>